<dbReference type="AlphaFoldDB" id="A0A7K3WM86"/>
<evidence type="ECO:0000256" key="5">
    <source>
        <dbReference type="ARBA" id="ARBA00022801"/>
    </source>
</evidence>
<reference evidence="9 10" key="1">
    <citation type="submission" date="2020-02" db="EMBL/GenBank/DDBJ databases">
        <title>Out from the shadows clarifying the taxonomy of the family Cryomorphaceae and related taxa by utilizing the GTDB taxonomic framework.</title>
        <authorList>
            <person name="Bowman J.P."/>
        </authorList>
    </citation>
    <scope>NUCLEOTIDE SEQUENCE [LARGE SCALE GENOMIC DNA]</scope>
    <source>
        <strain evidence="9 10">QSSC 1-22</strain>
    </source>
</reference>
<evidence type="ECO:0000256" key="3">
    <source>
        <dbReference type="ARBA" id="ARBA00022741"/>
    </source>
</evidence>
<comment type="pathway">
    <text evidence="8">Purine metabolism; IMP biosynthesis via de novo pathway; 5-amino-1-(5-phospho-D-ribosyl)imidazole from N(2)-formyl-N(1)-(5-phospho-D-ribosyl)glycinamide: step 1/2.</text>
</comment>
<feature type="active site" description="Nucleophile" evidence="8">
    <location>
        <position position="86"/>
    </location>
</feature>
<feature type="active site" evidence="8">
    <location>
        <position position="203"/>
    </location>
</feature>
<keyword evidence="4 8" id="KW-0658">Purine biosynthesis</keyword>
<dbReference type="Pfam" id="PF13507">
    <property type="entry name" value="GATase_5"/>
    <property type="match status" value="1"/>
</dbReference>
<protein>
    <recommendedName>
        <fullName evidence="8">Phosphoribosylformylglycinamidine synthase subunit PurQ</fullName>
        <shortName evidence="8">FGAM synthase</shortName>
        <ecNumber evidence="8">6.3.5.3</ecNumber>
    </recommendedName>
    <alternativeName>
        <fullName evidence="8">Formylglycinamide ribonucleotide amidotransferase subunit I</fullName>
        <shortName evidence="8">FGAR amidotransferase I</shortName>
        <shortName evidence="8">FGAR-AT I</shortName>
    </alternativeName>
    <alternativeName>
        <fullName evidence="8">Glutaminase PurQ</fullName>
        <ecNumber evidence="8">3.5.1.2</ecNumber>
    </alternativeName>
    <alternativeName>
        <fullName evidence="8">Phosphoribosylformylglycinamidine synthase subunit I</fullName>
    </alternativeName>
</protein>
<dbReference type="SMART" id="SM01211">
    <property type="entry name" value="GATase_5"/>
    <property type="match status" value="1"/>
</dbReference>
<keyword evidence="5 8" id="KW-0378">Hydrolase</keyword>
<dbReference type="HAMAP" id="MF_00421">
    <property type="entry name" value="PurQ"/>
    <property type="match status" value="1"/>
</dbReference>
<keyword evidence="2 8" id="KW-0436">Ligase</keyword>
<dbReference type="Gene3D" id="3.40.50.880">
    <property type="match status" value="1"/>
</dbReference>
<dbReference type="GO" id="GO:0006189">
    <property type="term" value="P:'de novo' IMP biosynthetic process"/>
    <property type="evidence" value="ECO:0007669"/>
    <property type="project" value="UniProtKB-UniRule"/>
</dbReference>
<keyword evidence="3 8" id="KW-0547">Nucleotide-binding</keyword>
<evidence type="ECO:0000313" key="10">
    <source>
        <dbReference type="Proteomes" id="UP000486602"/>
    </source>
</evidence>
<dbReference type="PANTHER" id="PTHR47552:SF1">
    <property type="entry name" value="PHOSPHORIBOSYLFORMYLGLYCINAMIDINE SYNTHASE SUBUNIT PURQ"/>
    <property type="match status" value="1"/>
</dbReference>
<gene>
    <name evidence="8 9" type="primary">purQ</name>
    <name evidence="9" type="ORF">G3O08_00600</name>
</gene>
<dbReference type="GO" id="GO:0004642">
    <property type="term" value="F:phosphoribosylformylglycinamidine synthase activity"/>
    <property type="evidence" value="ECO:0007669"/>
    <property type="project" value="UniProtKB-UniRule"/>
</dbReference>
<dbReference type="EC" id="6.3.5.3" evidence="8"/>
<comment type="subcellular location">
    <subcellularLocation>
        <location evidence="8">Cytoplasm</location>
    </subcellularLocation>
</comment>
<sequence length="231" mass="25114">MKFGVVVFPGSNCDEDLIYTFESILGQEVARLWHKDTDLQGAEFILIPGGFSYGDYLRSGAIARFSPIMTSVIDHCNKGGFALGICNGFQILCEAGLLPGALLHNDSQKFVCKNVFMKAATSSTILSSGLEPDKVLKIPIAHGEGRYYASTQELKKLNENQQVVFRYCDKDGLFNSDANPNGSLENIAGVCNASKNVFGMMPHPERASDIALGNTDGRLIFESILNSMMVA</sequence>
<accession>A0A7K3WM86</accession>
<name>A0A7K3WM86_9FLAO</name>
<keyword evidence="7 8" id="KW-0315">Glutamine amidotransferase</keyword>
<keyword evidence="1 8" id="KW-0963">Cytoplasm</keyword>
<comment type="caution">
    <text evidence="9">The sequence shown here is derived from an EMBL/GenBank/DDBJ whole genome shotgun (WGS) entry which is preliminary data.</text>
</comment>
<dbReference type="EMBL" id="JAAGVY010000001">
    <property type="protein sequence ID" value="NEN22002.1"/>
    <property type="molecule type" value="Genomic_DNA"/>
</dbReference>
<dbReference type="PIRSF" id="PIRSF001586">
    <property type="entry name" value="FGAM_synth_I"/>
    <property type="match status" value="1"/>
</dbReference>
<dbReference type="EC" id="3.5.1.2" evidence="8"/>
<organism evidence="9 10">
    <name type="scientific">Cryomorpha ignava</name>
    <dbReference type="NCBI Taxonomy" id="101383"/>
    <lineage>
        <taxon>Bacteria</taxon>
        <taxon>Pseudomonadati</taxon>
        <taxon>Bacteroidota</taxon>
        <taxon>Flavobacteriia</taxon>
        <taxon>Flavobacteriales</taxon>
        <taxon>Cryomorphaceae</taxon>
        <taxon>Cryomorpha</taxon>
    </lineage>
</organism>
<dbReference type="CDD" id="cd01740">
    <property type="entry name" value="GATase1_FGAR_AT"/>
    <property type="match status" value="1"/>
</dbReference>
<dbReference type="RefSeq" id="WP_163282721.1">
    <property type="nucleotide sequence ID" value="NZ_JAAGVY010000001.1"/>
</dbReference>
<evidence type="ECO:0000256" key="8">
    <source>
        <dbReference type="HAMAP-Rule" id="MF_00421"/>
    </source>
</evidence>
<evidence type="ECO:0000256" key="1">
    <source>
        <dbReference type="ARBA" id="ARBA00022490"/>
    </source>
</evidence>
<evidence type="ECO:0000313" key="9">
    <source>
        <dbReference type="EMBL" id="NEN22002.1"/>
    </source>
</evidence>
<dbReference type="GO" id="GO:0004359">
    <property type="term" value="F:glutaminase activity"/>
    <property type="evidence" value="ECO:0007669"/>
    <property type="project" value="UniProtKB-EC"/>
</dbReference>
<dbReference type="InterPro" id="IPR010075">
    <property type="entry name" value="PRibForGlyAmidine_synth_PurQ"/>
</dbReference>
<dbReference type="Proteomes" id="UP000486602">
    <property type="component" value="Unassembled WGS sequence"/>
</dbReference>
<evidence type="ECO:0000256" key="4">
    <source>
        <dbReference type="ARBA" id="ARBA00022755"/>
    </source>
</evidence>
<evidence type="ECO:0000256" key="7">
    <source>
        <dbReference type="ARBA" id="ARBA00022962"/>
    </source>
</evidence>
<dbReference type="NCBIfam" id="TIGR01737">
    <property type="entry name" value="FGAM_synth_I"/>
    <property type="match status" value="1"/>
</dbReference>
<evidence type="ECO:0000256" key="6">
    <source>
        <dbReference type="ARBA" id="ARBA00022840"/>
    </source>
</evidence>
<dbReference type="GO" id="GO:0005524">
    <property type="term" value="F:ATP binding"/>
    <property type="evidence" value="ECO:0007669"/>
    <property type="project" value="UniProtKB-KW"/>
</dbReference>
<evidence type="ECO:0000256" key="2">
    <source>
        <dbReference type="ARBA" id="ARBA00022598"/>
    </source>
</evidence>
<comment type="catalytic activity">
    <reaction evidence="8">
        <text>L-glutamine + H2O = L-glutamate + NH4(+)</text>
        <dbReference type="Rhea" id="RHEA:15889"/>
        <dbReference type="ChEBI" id="CHEBI:15377"/>
        <dbReference type="ChEBI" id="CHEBI:28938"/>
        <dbReference type="ChEBI" id="CHEBI:29985"/>
        <dbReference type="ChEBI" id="CHEBI:58359"/>
        <dbReference type="EC" id="3.5.1.2"/>
    </reaction>
</comment>
<comment type="catalytic activity">
    <reaction evidence="8">
        <text>N(2)-formyl-N(1)-(5-phospho-beta-D-ribosyl)glycinamide + L-glutamine + ATP + H2O = 2-formamido-N(1)-(5-O-phospho-beta-D-ribosyl)acetamidine + L-glutamate + ADP + phosphate + H(+)</text>
        <dbReference type="Rhea" id="RHEA:17129"/>
        <dbReference type="ChEBI" id="CHEBI:15377"/>
        <dbReference type="ChEBI" id="CHEBI:15378"/>
        <dbReference type="ChEBI" id="CHEBI:29985"/>
        <dbReference type="ChEBI" id="CHEBI:30616"/>
        <dbReference type="ChEBI" id="CHEBI:43474"/>
        <dbReference type="ChEBI" id="CHEBI:58359"/>
        <dbReference type="ChEBI" id="CHEBI:147286"/>
        <dbReference type="ChEBI" id="CHEBI:147287"/>
        <dbReference type="ChEBI" id="CHEBI:456216"/>
        <dbReference type="EC" id="6.3.5.3"/>
    </reaction>
</comment>
<dbReference type="GO" id="GO:0005737">
    <property type="term" value="C:cytoplasm"/>
    <property type="evidence" value="ECO:0007669"/>
    <property type="project" value="UniProtKB-SubCell"/>
</dbReference>
<comment type="function">
    <text evidence="8">Part of the phosphoribosylformylglycinamidine synthase complex involved in the purines biosynthetic pathway. Catalyzes the ATP-dependent conversion of formylglycinamide ribonucleotide (FGAR) and glutamine to yield formylglycinamidine ribonucleotide (FGAM) and glutamate. The FGAM synthase complex is composed of three subunits. PurQ produces an ammonia molecule by converting glutamine to glutamate. PurL transfers the ammonia molecule to FGAR to form FGAM in an ATP-dependent manner. PurS interacts with PurQ and PurL and is thought to assist in the transfer of the ammonia molecule from PurQ to PurL.</text>
</comment>
<dbReference type="PROSITE" id="PS51273">
    <property type="entry name" value="GATASE_TYPE_1"/>
    <property type="match status" value="1"/>
</dbReference>
<dbReference type="UniPathway" id="UPA00074">
    <property type="reaction ID" value="UER00128"/>
</dbReference>
<feature type="active site" evidence="8">
    <location>
        <position position="205"/>
    </location>
</feature>
<keyword evidence="10" id="KW-1185">Reference proteome</keyword>
<dbReference type="SUPFAM" id="SSF52317">
    <property type="entry name" value="Class I glutamine amidotransferase-like"/>
    <property type="match status" value="1"/>
</dbReference>
<dbReference type="NCBIfam" id="NF002957">
    <property type="entry name" value="PRK03619.1"/>
    <property type="match status" value="1"/>
</dbReference>
<dbReference type="InterPro" id="IPR029062">
    <property type="entry name" value="Class_I_gatase-like"/>
</dbReference>
<keyword evidence="6 8" id="KW-0067">ATP-binding</keyword>
<proteinExistence type="inferred from homology"/>
<dbReference type="PANTHER" id="PTHR47552">
    <property type="entry name" value="PHOSPHORIBOSYLFORMYLGLYCINAMIDINE SYNTHASE SUBUNIT PURQ"/>
    <property type="match status" value="1"/>
</dbReference>
<comment type="subunit">
    <text evidence="8">Part of the FGAM synthase complex composed of 1 PurL, 1 PurQ and 2 PurS subunits.</text>
</comment>